<keyword evidence="9" id="KW-1133">Transmembrane helix</keyword>
<gene>
    <name evidence="11" type="ORF">Vau01_064800</name>
</gene>
<dbReference type="CDD" id="cd16917">
    <property type="entry name" value="HATPase_UhpB-NarQ-NarX-like"/>
    <property type="match status" value="1"/>
</dbReference>
<dbReference type="Pfam" id="PF23539">
    <property type="entry name" value="DUF7134"/>
    <property type="match status" value="1"/>
</dbReference>
<evidence type="ECO:0000256" key="7">
    <source>
        <dbReference type="ARBA" id="ARBA00022840"/>
    </source>
</evidence>
<evidence type="ECO:0000256" key="2">
    <source>
        <dbReference type="ARBA" id="ARBA00012438"/>
    </source>
</evidence>
<dbReference type="PANTHER" id="PTHR24421:SF10">
    <property type="entry name" value="NITRATE_NITRITE SENSOR PROTEIN NARQ"/>
    <property type="match status" value="1"/>
</dbReference>
<sequence length="373" mass="39361">MPFAQLDQRRQSLLFDLTTAAAIGLAATSIVMLGPGIVIHGWLMAVALVWRRRWPVAVFGVVAGLAAGQLLLPGDMYTLVPHDIAVLVAMYSVVKYADRPVHAVGAGAVCLIGSALAPLKLPDGGWYLALVIALSVVVVWLLGWSMRTRRLYVDSLEDRAATAERERDHLARIAVAEERARIARELHDMVAHSLSVMIVHADGATLALDRAPDRAREALRTVSDTGRGALVEMRHLVTVLKSTDGAEDARTSVTTTLDRARAAGLSVRADVSGDPAALPAGVELAAFRIVQESVTNALKHAGPGASAALRLAYSPVGVEIDFRDDGEGGPVNAGGHGLIGMRERVALYGGTITAGPDPAGGWRVTASIPVEAR</sequence>
<dbReference type="EMBL" id="BOPG01000044">
    <property type="protein sequence ID" value="GIJ58964.1"/>
    <property type="molecule type" value="Genomic_DNA"/>
</dbReference>
<comment type="catalytic activity">
    <reaction evidence="1">
        <text>ATP + protein L-histidine = ADP + protein N-phospho-L-histidine.</text>
        <dbReference type="EC" id="2.7.13.3"/>
    </reaction>
</comment>
<dbReference type="RefSeq" id="WP_239152024.1">
    <property type="nucleotide sequence ID" value="NZ_BOPG01000044.1"/>
</dbReference>
<dbReference type="SMART" id="SM00387">
    <property type="entry name" value="HATPase_c"/>
    <property type="match status" value="1"/>
</dbReference>
<keyword evidence="12" id="KW-1185">Reference proteome</keyword>
<dbReference type="EC" id="2.7.13.3" evidence="2"/>
<organism evidence="11 12">
    <name type="scientific">Virgisporangium aurantiacum</name>
    <dbReference type="NCBI Taxonomy" id="175570"/>
    <lineage>
        <taxon>Bacteria</taxon>
        <taxon>Bacillati</taxon>
        <taxon>Actinomycetota</taxon>
        <taxon>Actinomycetes</taxon>
        <taxon>Micromonosporales</taxon>
        <taxon>Micromonosporaceae</taxon>
        <taxon>Virgisporangium</taxon>
    </lineage>
</organism>
<keyword evidence="8" id="KW-0902">Two-component regulatory system</keyword>
<feature type="transmembrane region" description="Helical" evidence="9">
    <location>
        <begin position="54"/>
        <end position="72"/>
    </location>
</feature>
<protein>
    <recommendedName>
        <fullName evidence="2">histidine kinase</fullName>
        <ecNumber evidence="2">2.7.13.3</ecNumber>
    </recommendedName>
</protein>
<dbReference type="InterPro" id="IPR003594">
    <property type="entry name" value="HATPase_dom"/>
</dbReference>
<keyword evidence="5" id="KW-0547">Nucleotide-binding</keyword>
<dbReference type="GO" id="GO:0046983">
    <property type="term" value="F:protein dimerization activity"/>
    <property type="evidence" value="ECO:0007669"/>
    <property type="project" value="InterPro"/>
</dbReference>
<keyword evidence="6 11" id="KW-0418">Kinase</keyword>
<feature type="transmembrane region" description="Helical" evidence="9">
    <location>
        <begin position="125"/>
        <end position="144"/>
    </location>
</feature>
<evidence type="ECO:0000256" key="4">
    <source>
        <dbReference type="ARBA" id="ARBA00022679"/>
    </source>
</evidence>
<feature type="transmembrane region" description="Helical" evidence="9">
    <location>
        <begin position="20"/>
        <end position="42"/>
    </location>
</feature>
<evidence type="ECO:0000256" key="1">
    <source>
        <dbReference type="ARBA" id="ARBA00000085"/>
    </source>
</evidence>
<keyword evidence="9" id="KW-0812">Transmembrane</keyword>
<evidence type="ECO:0000256" key="5">
    <source>
        <dbReference type="ARBA" id="ARBA00022741"/>
    </source>
</evidence>
<evidence type="ECO:0000259" key="10">
    <source>
        <dbReference type="SMART" id="SM00387"/>
    </source>
</evidence>
<comment type="caution">
    <text evidence="11">The sequence shown here is derived from an EMBL/GenBank/DDBJ whole genome shotgun (WGS) entry which is preliminary data.</text>
</comment>
<dbReference type="Gene3D" id="1.20.5.1930">
    <property type="match status" value="1"/>
</dbReference>
<dbReference type="InterPro" id="IPR055558">
    <property type="entry name" value="DUF7134"/>
</dbReference>
<dbReference type="GO" id="GO:0005524">
    <property type="term" value="F:ATP binding"/>
    <property type="evidence" value="ECO:0007669"/>
    <property type="project" value="UniProtKB-KW"/>
</dbReference>
<evidence type="ECO:0000256" key="9">
    <source>
        <dbReference type="SAM" id="Phobius"/>
    </source>
</evidence>
<dbReference type="Pfam" id="PF02518">
    <property type="entry name" value="HATPase_c"/>
    <property type="match status" value="1"/>
</dbReference>
<evidence type="ECO:0000256" key="8">
    <source>
        <dbReference type="ARBA" id="ARBA00023012"/>
    </source>
</evidence>
<dbReference type="Gene3D" id="3.30.565.10">
    <property type="entry name" value="Histidine kinase-like ATPase, C-terminal domain"/>
    <property type="match status" value="1"/>
</dbReference>
<proteinExistence type="predicted"/>
<evidence type="ECO:0000313" key="12">
    <source>
        <dbReference type="Proteomes" id="UP000612585"/>
    </source>
</evidence>
<feature type="domain" description="Histidine kinase/HSP90-like ATPase" evidence="10">
    <location>
        <begin position="281"/>
        <end position="372"/>
    </location>
</feature>
<dbReference type="Pfam" id="PF07730">
    <property type="entry name" value="HisKA_3"/>
    <property type="match status" value="1"/>
</dbReference>
<accession>A0A8J3Z7T5</accession>
<dbReference type="InterPro" id="IPR050482">
    <property type="entry name" value="Sensor_HK_TwoCompSys"/>
</dbReference>
<dbReference type="GO" id="GO:0016020">
    <property type="term" value="C:membrane"/>
    <property type="evidence" value="ECO:0007669"/>
    <property type="project" value="InterPro"/>
</dbReference>
<dbReference type="SUPFAM" id="SSF55874">
    <property type="entry name" value="ATPase domain of HSP90 chaperone/DNA topoisomerase II/histidine kinase"/>
    <property type="match status" value="1"/>
</dbReference>
<dbReference type="GO" id="GO:0000155">
    <property type="term" value="F:phosphorelay sensor kinase activity"/>
    <property type="evidence" value="ECO:0007669"/>
    <property type="project" value="InterPro"/>
</dbReference>
<dbReference type="AlphaFoldDB" id="A0A8J3Z7T5"/>
<dbReference type="Proteomes" id="UP000612585">
    <property type="component" value="Unassembled WGS sequence"/>
</dbReference>
<evidence type="ECO:0000256" key="6">
    <source>
        <dbReference type="ARBA" id="ARBA00022777"/>
    </source>
</evidence>
<dbReference type="InterPro" id="IPR011712">
    <property type="entry name" value="Sig_transdc_His_kin_sub3_dim/P"/>
</dbReference>
<dbReference type="PANTHER" id="PTHR24421">
    <property type="entry name" value="NITRATE/NITRITE SENSOR PROTEIN NARX-RELATED"/>
    <property type="match status" value="1"/>
</dbReference>
<keyword evidence="4" id="KW-0808">Transferase</keyword>
<keyword evidence="3" id="KW-0597">Phosphoprotein</keyword>
<evidence type="ECO:0000256" key="3">
    <source>
        <dbReference type="ARBA" id="ARBA00022553"/>
    </source>
</evidence>
<evidence type="ECO:0000313" key="11">
    <source>
        <dbReference type="EMBL" id="GIJ58964.1"/>
    </source>
</evidence>
<reference evidence="11" key="1">
    <citation type="submission" date="2021-01" db="EMBL/GenBank/DDBJ databases">
        <title>Whole genome shotgun sequence of Virgisporangium aurantiacum NBRC 16421.</title>
        <authorList>
            <person name="Komaki H."/>
            <person name="Tamura T."/>
        </authorList>
    </citation>
    <scope>NUCLEOTIDE SEQUENCE</scope>
    <source>
        <strain evidence="11">NBRC 16421</strain>
    </source>
</reference>
<keyword evidence="7" id="KW-0067">ATP-binding</keyword>
<keyword evidence="9" id="KW-0472">Membrane</keyword>
<name>A0A8J3Z7T5_9ACTN</name>
<dbReference type="InterPro" id="IPR036890">
    <property type="entry name" value="HATPase_C_sf"/>
</dbReference>